<sequence length="66" mass="7028">MNEFSNARWRKSSHSHAGSGDCVEVAPVPGSVGMRDSKDPSGPVLLVARTGMSALLADIRAGRYDR</sequence>
<dbReference type="Proteomes" id="UP000614047">
    <property type="component" value="Unassembled WGS sequence"/>
</dbReference>
<feature type="region of interest" description="Disordered" evidence="1">
    <location>
        <begin position="1"/>
        <end position="22"/>
    </location>
</feature>
<evidence type="ECO:0000313" key="3">
    <source>
        <dbReference type="EMBL" id="MBG6093760.1"/>
    </source>
</evidence>
<evidence type="ECO:0000313" key="4">
    <source>
        <dbReference type="Proteomes" id="UP000614047"/>
    </source>
</evidence>
<organism evidence="3 4">
    <name type="scientific">Actinomadura viridis</name>
    <dbReference type="NCBI Taxonomy" id="58110"/>
    <lineage>
        <taxon>Bacteria</taxon>
        <taxon>Bacillati</taxon>
        <taxon>Actinomycetota</taxon>
        <taxon>Actinomycetes</taxon>
        <taxon>Streptosporangiales</taxon>
        <taxon>Thermomonosporaceae</taxon>
        <taxon>Actinomadura</taxon>
    </lineage>
</organism>
<dbReference type="Pfam" id="PF04149">
    <property type="entry name" value="DUF397"/>
    <property type="match status" value="1"/>
</dbReference>
<dbReference type="EMBL" id="JADOUA010000001">
    <property type="protein sequence ID" value="MBG6093760.1"/>
    <property type="molecule type" value="Genomic_DNA"/>
</dbReference>
<dbReference type="RefSeq" id="WP_197015776.1">
    <property type="nucleotide sequence ID" value="NZ_BAABES010000003.1"/>
</dbReference>
<reference evidence="3" key="1">
    <citation type="submission" date="2020-11" db="EMBL/GenBank/DDBJ databases">
        <title>Sequencing the genomes of 1000 actinobacteria strains.</title>
        <authorList>
            <person name="Klenk H.-P."/>
        </authorList>
    </citation>
    <scope>NUCLEOTIDE SEQUENCE</scope>
    <source>
        <strain evidence="3">DSM 43175</strain>
    </source>
</reference>
<comment type="caution">
    <text evidence="3">The sequence shown here is derived from an EMBL/GenBank/DDBJ whole genome shotgun (WGS) entry which is preliminary data.</text>
</comment>
<accession>A0A931DPL1</accession>
<proteinExistence type="predicted"/>
<name>A0A931DPL1_9ACTN</name>
<dbReference type="AlphaFoldDB" id="A0A931DPL1"/>
<evidence type="ECO:0000259" key="2">
    <source>
        <dbReference type="Pfam" id="PF04149"/>
    </source>
</evidence>
<gene>
    <name evidence="3" type="ORF">IW256_007873</name>
</gene>
<evidence type="ECO:0000256" key="1">
    <source>
        <dbReference type="SAM" id="MobiDB-lite"/>
    </source>
</evidence>
<protein>
    <recommendedName>
        <fullName evidence="2">DUF397 domain-containing protein</fullName>
    </recommendedName>
</protein>
<feature type="domain" description="DUF397" evidence="2">
    <location>
        <begin position="7"/>
        <end position="60"/>
    </location>
</feature>
<dbReference type="InterPro" id="IPR007278">
    <property type="entry name" value="DUF397"/>
</dbReference>
<keyword evidence="4" id="KW-1185">Reference proteome</keyword>